<keyword evidence="3" id="KW-0804">Transcription</keyword>
<dbReference type="PROSITE" id="PS50977">
    <property type="entry name" value="HTH_TETR_2"/>
    <property type="match status" value="1"/>
</dbReference>
<dbReference type="InterPro" id="IPR050109">
    <property type="entry name" value="HTH-type_TetR-like_transc_reg"/>
</dbReference>
<evidence type="ECO:0000259" key="4">
    <source>
        <dbReference type="PROSITE" id="PS50977"/>
    </source>
</evidence>
<keyword evidence="2" id="KW-0238">DNA-binding</keyword>
<gene>
    <name evidence="5" type="ORF">UFOPK1835_01262</name>
</gene>
<dbReference type="AlphaFoldDB" id="A0A6J6HMM5"/>
<reference evidence="5" key="1">
    <citation type="submission" date="2020-05" db="EMBL/GenBank/DDBJ databases">
        <authorList>
            <person name="Chiriac C."/>
            <person name="Salcher M."/>
            <person name="Ghai R."/>
            <person name="Kavagutti S V."/>
        </authorList>
    </citation>
    <scope>NUCLEOTIDE SEQUENCE</scope>
</reference>
<dbReference type="EMBL" id="CAEZUP010000053">
    <property type="protein sequence ID" value="CAB4613773.1"/>
    <property type="molecule type" value="Genomic_DNA"/>
</dbReference>
<dbReference type="Pfam" id="PF00440">
    <property type="entry name" value="TetR_N"/>
    <property type="match status" value="1"/>
</dbReference>
<dbReference type="InterPro" id="IPR009057">
    <property type="entry name" value="Homeodomain-like_sf"/>
</dbReference>
<evidence type="ECO:0000256" key="2">
    <source>
        <dbReference type="ARBA" id="ARBA00023125"/>
    </source>
</evidence>
<name>A0A6J6HMM5_9ZZZZ</name>
<dbReference type="SUPFAM" id="SSF46689">
    <property type="entry name" value="Homeodomain-like"/>
    <property type="match status" value="1"/>
</dbReference>
<dbReference type="PANTHER" id="PTHR30055">
    <property type="entry name" value="HTH-TYPE TRANSCRIPTIONAL REGULATOR RUTR"/>
    <property type="match status" value="1"/>
</dbReference>
<dbReference type="PANTHER" id="PTHR30055:SF234">
    <property type="entry name" value="HTH-TYPE TRANSCRIPTIONAL REGULATOR BETI"/>
    <property type="match status" value="1"/>
</dbReference>
<proteinExistence type="predicted"/>
<accession>A0A6J6HMM5</accession>
<feature type="domain" description="HTH tetR-type" evidence="4">
    <location>
        <begin position="45"/>
        <end position="103"/>
    </location>
</feature>
<dbReference type="GO" id="GO:0003700">
    <property type="term" value="F:DNA-binding transcription factor activity"/>
    <property type="evidence" value="ECO:0007669"/>
    <property type="project" value="TreeGrafter"/>
</dbReference>
<dbReference type="Gene3D" id="1.10.357.10">
    <property type="entry name" value="Tetracycline Repressor, domain 2"/>
    <property type="match status" value="1"/>
</dbReference>
<sequence length="222" mass="24545">MNNPDTTGTPVPERAEEDLVILAAALESRGASTADILDGRRLRTERGRMLVIETTLEMVNAGHIPTNAEIAAKCGISERSIFRYFPDREALMLAMGAEVFPRIAHCLDLDPPAGDLRSRVATLVRLRIELVVVARPFARAIEMTAPKSPLAATFLELRRERMRAQLREWFAAELVGLRPADVGILDMLLSSEAIGQQREQFNDEELGEALVAAIMTLLQQKS</sequence>
<dbReference type="InterPro" id="IPR001647">
    <property type="entry name" value="HTH_TetR"/>
</dbReference>
<protein>
    <submittedName>
        <fullName evidence="5">Unannotated protein</fullName>
    </submittedName>
</protein>
<organism evidence="5">
    <name type="scientific">freshwater metagenome</name>
    <dbReference type="NCBI Taxonomy" id="449393"/>
    <lineage>
        <taxon>unclassified sequences</taxon>
        <taxon>metagenomes</taxon>
        <taxon>ecological metagenomes</taxon>
    </lineage>
</organism>
<evidence type="ECO:0000256" key="3">
    <source>
        <dbReference type="ARBA" id="ARBA00023163"/>
    </source>
</evidence>
<keyword evidence="1" id="KW-0805">Transcription regulation</keyword>
<evidence type="ECO:0000256" key="1">
    <source>
        <dbReference type="ARBA" id="ARBA00023015"/>
    </source>
</evidence>
<dbReference type="GO" id="GO:0000976">
    <property type="term" value="F:transcription cis-regulatory region binding"/>
    <property type="evidence" value="ECO:0007669"/>
    <property type="project" value="TreeGrafter"/>
</dbReference>
<evidence type="ECO:0000313" key="5">
    <source>
        <dbReference type="EMBL" id="CAB4613773.1"/>
    </source>
</evidence>